<keyword evidence="2" id="KW-1133">Transmembrane helix</keyword>
<gene>
    <name evidence="3" type="ORF">B0H17DRAFT_1184714</name>
</gene>
<evidence type="ECO:0000313" key="4">
    <source>
        <dbReference type="Proteomes" id="UP001221757"/>
    </source>
</evidence>
<sequence>MPRRPLSHNFLPFSLSPFFLFPFLHPQTPLPSHHVGHTYFIRHDPLLGNPRSLCHPLAFGTEECELHVESALRGGGRGGYIYAAITPLSIFGSLGAAKAAFGIIFASSSLTGARTLQNMGFEAKGDALATTMLDGTAIRRRVVFSSFSQHYVRSATYVSVTRPATDHWRIPLPPWDLELLLASYRIEMILRQRLLFKGINDLLNDRKVKLPLKSDETPNTPGVALWKDSYASEACLSSLNDFLLKTPATELRKAAPVIRNLAEILELDRESTATDVAKKLKQSYLANTWAWFIMLPAVFVGFILTIAGYIGCFTIVQNSSTSSDTYIWLGVEVALAVIRIITWALNTPWDDSDGTAVELNLQERMDHEDNGETFESFPRCWEPRKIGSESFPREGCRKTGIILEGEERTIPVPINNAENFDLEFHRVDIKSDPGYAVQLPGRFKVPSEFRMMSLITISLSIDHGGTPFPIRHRGRFAESSSYVRRKNRRPEDLEQGCQETTCPRHGLGKAPSFGSSHAKGTALTLKEFSTCLEIVSGHSASPGLYRYILIYWSSIPRGSVRRHQSVTGISPLSTTKDGKYTPMESCLSSASLTPQFRFVQRTREKQQKEVIDRDSTVDKMNTTYLLGLGRNFRTHLQKEKAMDGQSPTKEIRNY</sequence>
<accession>A0AAD7CUG2</accession>
<feature type="transmembrane region" description="Helical" evidence="2">
    <location>
        <begin position="325"/>
        <end position="345"/>
    </location>
</feature>
<reference evidence="3" key="1">
    <citation type="submission" date="2023-03" db="EMBL/GenBank/DDBJ databases">
        <title>Massive genome expansion in bonnet fungi (Mycena s.s.) driven by repeated elements and novel gene families across ecological guilds.</title>
        <authorList>
            <consortium name="Lawrence Berkeley National Laboratory"/>
            <person name="Harder C.B."/>
            <person name="Miyauchi S."/>
            <person name="Viragh M."/>
            <person name="Kuo A."/>
            <person name="Thoen E."/>
            <person name="Andreopoulos B."/>
            <person name="Lu D."/>
            <person name="Skrede I."/>
            <person name="Drula E."/>
            <person name="Henrissat B."/>
            <person name="Morin E."/>
            <person name="Kohler A."/>
            <person name="Barry K."/>
            <person name="LaButti K."/>
            <person name="Morin E."/>
            <person name="Salamov A."/>
            <person name="Lipzen A."/>
            <person name="Mereny Z."/>
            <person name="Hegedus B."/>
            <person name="Baldrian P."/>
            <person name="Stursova M."/>
            <person name="Weitz H."/>
            <person name="Taylor A."/>
            <person name="Grigoriev I.V."/>
            <person name="Nagy L.G."/>
            <person name="Martin F."/>
            <person name="Kauserud H."/>
        </authorList>
    </citation>
    <scope>NUCLEOTIDE SEQUENCE</scope>
    <source>
        <strain evidence="3">CBHHK067</strain>
    </source>
</reference>
<keyword evidence="2" id="KW-0472">Membrane</keyword>
<dbReference type="Proteomes" id="UP001221757">
    <property type="component" value="Unassembled WGS sequence"/>
</dbReference>
<keyword evidence="4" id="KW-1185">Reference proteome</keyword>
<dbReference type="EMBL" id="JARKIE010000223">
    <property type="protein sequence ID" value="KAJ7664274.1"/>
    <property type="molecule type" value="Genomic_DNA"/>
</dbReference>
<keyword evidence="2" id="KW-0812">Transmembrane</keyword>
<organism evidence="3 4">
    <name type="scientific">Mycena rosella</name>
    <name type="common">Pink bonnet</name>
    <name type="synonym">Agaricus rosellus</name>
    <dbReference type="NCBI Taxonomy" id="1033263"/>
    <lineage>
        <taxon>Eukaryota</taxon>
        <taxon>Fungi</taxon>
        <taxon>Dikarya</taxon>
        <taxon>Basidiomycota</taxon>
        <taxon>Agaricomycotina</taxon>
        <taxon>Agaricomycetes</taxon>
        <taxon>Agaricomycetidae</taxon>
        <taxon>Agaricales</taxon>
        <taxon>Marasmiineae</taxon>
        <taxon>Mycenaceae</taxon>
        <taxon>Mycena</taxon>
    </lineage>
</organism>
<feature type="transmembrane region" description="Helical" evidence="2">
    <location>
        <begin position="289"/>
        <end position="313"/>
    </location>
</feature>
<evidence type="ECO:0000256" key="2">
    <source>
        <dbReference type="SAM" id="Phobius"/>
    </source>
</evidence>
<proteinExistence type="predicted"/>
<protein>
    <submittedName>
        <fullName evidence="3">Uncharacterized protein</fullName>
    </submittedName>
</protein>
<name>A0AAD7CUG2_MYCRO</name>
<comment type="caution">
    <text evidence="3">The sequence shown here is derived from an EMBL/GenBank/DDBJ whole genome shotgun (WGS) entry which is preliminary data.</text>
</comment>
<feature type="region of interest" description="Disordered" evidence="1">
    <location>
        <begin position="481"/>
        <end position="513"/>
    </location>
</feature>
<evidence type="ECO:0000256" key="1">
    <source>
        <dbReference type="SAM" id="MobiDB-lite"/>
    </source>
</evidence>
<dbReference type="AlphaFoldDB" id="A0AAD7CUG2"/>
<evidence type="ECO:0000313" key="3">
    <source>
        <dbReference type="EMBL" id="KAJ7664274.1"/>
    </source>
</evidence>